<feature type="region of interest" description="Disordered" evidence="1">
    <location>
        <begin position="205"/>
        <end position="237"/>
    </location>
</feature>
<dbReference type="CDD" id="cd20404">
    <property type="entry name" value="Tudor_Agenet_AtEML-like"/>
    <property type="match status" value="1"/>
</dbReference>
<organism evidence="3 4">
    <name type="scientific">Sphagnum troendelagicum</name>
    <dbReference type="NCBI Taxonomy" id="128251"/>
    <lineage>
        <taxon>Eukaryota</taxon>
        <taxon>Viridiplantae</taxon>
        <taxon>Streptophyta</taxon>
        <taxon>Embryophyta</taxon>
        <taxon>Bryophyta</taxon>
        <taxon>Sphagnophytina</taxon>
        <taxon>Sphagnopsida</taxon>
        <taxon>Sphagnales</taxon>
        <taxon>Sphagnaceae</taxon>
        <taxon>Sphagnum</taxon>
    </lineage>
</organism>
<sequence length="257" mass="29351">MQAAQKKKKKVRVGNFISVYWPEDKTWYHGEVISLGDDDASSDEICEVLYEDGEREVINLKEEKYKISNKGRSSRNVCLLADGDVHAQLASIREILYDIADRLPSKGVSSSRQAWWQAWYDGIDSAVEASSIPLLVSFVEKLARILRPSIKTNWWKIQGEEEWLKHLGSVKMSAELYVCVDDLLTKGVNWTKARQFFPNCNGQNEAKQSLSDERAQSKRGARSSEKTKGQLYDKVTQGQIEVQKGKVEMRMSQQRTK</sequence>
<name>A0ABP0TVD5_9BRYO</name>
<dbReference type="SMART" id="SM00333">
    <property type="entry name" value="TUDOR"/>
    <property type="match status" value="1"/>
</dbReference>
<evidence type="ECO:0000313" key="4">
    <source>
        <dbReference type="Proteomes" id="UP001497512"/>
    </source>
</evidence>
<dbReference type="InterPro" id="IPR002999">
    <property type="entry name" value="Tudor"/>
</dbReference>
<feature type="domain" description="Tudor" evidence="2">
    <location>
        <begin position="9"/>
        <end position="71"/>
    </location>
</feature>
<protein>
    <recommendedName>
        <fullName evidence="2">Tudor domain-containing protein</fullName>
    </recommendedName>
</protein>
<dbReference type="Proteomes" id="UP001497512">
    <property type="component" value="Chromosome 15"/>
</dbReference>
<evidence type="ECO:0000256" key="1">
    <source>
        <dbReference type="SAM" id="MobiDB-lite"/>
    </source>
</evidence>
<reference evidence="3" key="1">
    <citation type="submission" date="2024-02" db="EMBL/GenBank/DDBJ databases">
        <authorList>
            <consortium name="ELIXIR-Norway"/>
            <consortium name="Elixir Norway"/>
        </authorList>
    </citation>
    <scope>NUCLEOTIDE SEQUENCE</scope>
</reference>
<dbReference type="EMBL" id="OZ019907">
    <property type="protein sequence ID" value="CAK9206047.1"/>
    <property type="molecule type" value="Genomic_DNA"/>
</dbReference>
<evidence type="ECO:0000259" key="2">
    <source>
        <dbReference type="SMART" id="SM00333"/>
    </source>
</evidence>
<dbReference type="Gene3D" id="2.30.30.140">
    <property type="match status" value="1"/>
</dbReference>
<proteinExistence type="predicted"/>
<gene>
    <name evidence="3" type="ORF">CSSPTR1EN2_LOCUS8153</name>
</gene>
<keyword evidence="4" id="KW-1185">Reference proteome</keyword>
<evidence type="ECO:0000313" key="3">
    <source>
        <dbReference type="EMBL" id="CAK9206047.1"/>
    </source>
</evidence>
<accession>A0ABP0TVD5</accession>
<feature type="compositionally biased region" description="Basic and acidic residues" evidence="1">
    <location>
        <begin position="210"/>
        <end position="228"/>
    </location>
</feature>